<dbReference type="STRING" id="234267.Acid_7598"/>
<dbReference type="SUPFAM" id="SSF54427">
    <property type="entry name" value="NTF2-like"/>
    <property type="match status" value="1"/>
</dbReference>
<feature type="chain" id="PRO_5004162444" description="DUF4440 domain-containing protein" evidence="1">
    <location>
        <begin position="22"/>
        <end position="149"/>
    </location>
</feature>
<dbReference type="AlphaFoldDB" id="Q01PB6"/>
<dbReference type="EMBL" id="CP000473">
    <property type="protein sequence ID" value="ABJ88504.1"/>
    <property type="molecule type" value="Genomic_DNA"/>
</dbReference>
<organism evidence="3">
    <name type="scientific">Solibacter usitatus (strain Ellin6076)</name>
    <dbReference type="NCBI Taxonomy" id="234267"/>
    <lineage>
        <taxon>Bacteria</taxon>
        <taxon>Pseudomonadati</taxon>
        <taxon>Acidobacteriota</taxon>
        <taxon>Terriglobia</taxon>
        <taxon>Bryobacterales</taxon>
        <taxon>Solibacteraceae</taxon>
        <taxon>Candidatus Solibacter</taxon>
    </lineage>
</organism>
<sequence precursor="true">MTKWILGLLSAMMLCAATPDAKTEKEVLGALDAYKHALVARDAAALSKVLSDDLTYTHSSNKHEDKAAVLESLKGTTHVEAIDFKDIRTRLYGNVAVVTADADFRNNVEGTVALLHLHVIHVFVKSPHGWQMVARQTTRYPEPAAAAKK</sequence>
<dbReference type="InterPro" id="IPR032710">
    <property type="entry name" value="NTF2-like_dom_sf"/>
</dbReference>
<proteinExistence type="predicted"/>
<dbReference type="OrthoDB" id="129727at2"/>
<dbReference type="Gene3D" id="3.10.450.50">
    <property type="match status" value="1"/>
</dbReference>
<dbReference type="HOGENOM" id="CLU_141608_0_0_0"/>
<accession>Q01PB6</accession>
<reference evidence="3" key="1">
    <citation type="submission" date="2006-10" db="EMBL/GenBank/DDBJ databases">
        <title>Complete sequence of Solibacter usitatus Ellin6076.</title>
        <authorList>
            <consortium name="US DOE Joint Genome Institute"/>
            <person name="Copeland A."/>
            <person name="Lucas S."/>
            <person name="Lapidus A."/>
            <person name="Barry K."/>
            <person name="Detter J.C."/>
            <person name="Glavina del Rio T."/>
            <person name="Hammon N."/>
            <person name="Israni S."/>
            <person name="Dalin E."/>
            <person name="Tice H."/>
            <person name="Pitluck S."/>
            <person name="Thompson L.S."/>
            <person name="Brettin T."/>
            <person name="Bruce D."/>
            <person name="Han C."/>
            <person name="Tapia R."/>
            <person name="Gilna P."/>
            <person name="Schmutz J."/>
            <person name="Larimer F."/>
            <person name="Land M."/>
            <person name="Hauser L."/>
            <person name="Kyrpides N."/>
            <person name="Mikhailova N."/>
            <person name="Janssen P.H."/>
            <person name="Kuske C.R."/>
            <person name="Richardson P."/>
        </authorList>
    </citation>
    <scope>NUCLEOTIDE SEQUENCE</scope>
    <source>
        <strain evidence="3">Ellin6076</strain>
    </source>
</reference>
<dbReference type="InterPro" id="IPR027843">
    <property type="entry name" value="DUF4440"/>
</dbReference>
<dbReference type="InParanoid" id="Q01PB6"/>
<gene>
    <name evidence="3" type="ordered locus">Acid_7598</name>
</gene>
<name>Q01PB6_SOLUE</name>
<evidence type="ECO:0000256" key="1">
    <source>
        <dbReference type="SAM" id="SignalP"/>
    </source>
</evidence>
<feature type="signal peptide" evidence="1">
    <location>
        <begin position="1"/>
        <end position="21"/>
    </location>
</feature>
<keyword evidence="1" id="KW-0732">Signal</keyword>
<evidence type="ECO:0000313" key="3">
    <source>
        <dbReference type="EMBL" id="ABJ88504.1"/>
    </source>
</evidence>
<dbReference type="KEGG" id="sus:Acid_7598"/>
<feature type="domain" description="DUF4440" evidence="2">
    <location>
        <begin position="31"/>
        <end position="132"/>
    </location>
</feature>
<protein>
    <recommendedName>
        <fullName evidence="2">DUF4440 domain-containing protein</fullName>
    </recommendedName>
</protein>
<evidence type="ECO:0000259" key="2">
    <source>
        <dbReference type="Pfam" id="PF14534"/>
    </source>
</evidence>
<dbReference type="eggNOG" id="COG4319">
    <property type="taxonomic scope" value="Bacteria"/>
</dbReference>
<dbReference type="Pfam" id="PF14534">
    <property type="entry name" value="DUF4440"/>
    <property type="match status" value="1"/>
</dbReference>